<evidence type="ECO:0000313" key="3">
    <source>
        <dbReference type="Proteomes" id="UP000297149"/>
    </source>
</evidence>
<feature type="signal peptide" evidence="1">
    <location>
        <begin position="1"/>
        <end position="24"/>
    </location>
</feature>
<keyword evidence="3" id="KW-1185">Reference proteome</keyword>
<dbReference type="RefSeq" id="WP_136415901.1">
    <property type="nucleotide sequence ID" value="NZ_CP039396.1"/>
</dbReference>
<name>A0A4P7W3Y1_9BACT</name>
<keyword evidence="1" id="KW-0732">Signal</keyword>
<dbReference type="PROSITE" id="PS51257">
    <property type="entry name" value="PROKAR_LIPOPROTEIN"/>
    <property type="match status" value="1"/>
</dbReference>
<dbReference type="KEGG" id="ddb:E7747_10805"/>
<evidence type="ECO:0000256" key="1">
    <source>
        <dbReference type="SAM" id="SignalP"/>
    </source>
</evidence>
<evidence type="ECO:0008006" key="4">
    <source>
        <dbReference type="Google" id="ProtNLM"/>
    </source>
</evidence>
<gene>
    <name evidence="2" type="ORF">E7747_10805</name>
</gene>
<reference evidence="3" key="1">
    <citation type="submission" date="2019-02" db="EMBL/GenBank/DDBJ databases">
        <title>Isolation and identification of novel species under the genus Muribaculum.</title>
        <authorList>
            <person name="Miyake S."/>
            <person name="Ding Y."/>
            <person name="Low A."/>
            <person name="Soh M."/>
            <person name="Seedorf H."/>
        </authorList>
    </citation>
    <scope>NUCLEOTIDE SEQUENCE [LARGE SCALE GENOMIC DNA]</scope>
    <source>
        <strain evidence="3">H5</strain>
    </source>
</reference>
<accession>A0A4P7W3Y1</accession>
<dbReference type="AlphaFoldDB" id="A0A4P7W3Y1"/>
<feature type="chain" id="PRO_5020198103" description="DUF4177 domain-containing protein" evidence="1">
    <location>
        <begin position="25"/>
        <end position="128"/>
    </location>
</feature>
<evidence type="ECO:0000313" key="2">
    <source>
        <dbReference type="EMBL" id="QCD42723.1"/>
    </source>
</evidence>
<protein>
    <recommendedName>
        <fullName evidence="4">DUF4177 domain-containing protein</fullName>
    </recommendedName>
</protein>
<dbReference type="EMBL" id="CP039396">
    <property type="protein sequence ID" value="QCD42723.1"/>
    <property type="molecule type" value="Genomic_DNA"/>
</dbReference>
<sequence length="128" mass="14331">MAMRQSIFILLFALLLSACSNKDATPQQWEYTIVSFPGSKLPTVYSPNDKEALIELSNSQPLNFPEASAIPNSLNLYGKDGWELVSAYTTVETVFPNFGDASYHTGMKDNTRTNTINFVFKRIKQKGK</sequence>
<dbReference type="Proteomes" id="UP000297149">
    <property type="component" value="Chromosome"/>
</dbReference>
<proteinExistence type="predicted"/>
<organism evidence="2 3">
    <name type="scientific">Duncaniella dubosii</name>
    <dbReference type="NCBI Taxonomy" id="2518971"/>
    <lineage>
        <taxon>Bacteria</taxon>
        <taxon>Pseudomonadati</taxon>
        <taxon>Bacteroidota</taxon>
        <taxon>Bacteroidia</taxon>
        <taxon>Bacteroidales</taxon>
        <taxon>Muribaculaceae</taxon>
        <taxon>Duncaniella</taxon>
    </lineage>
</organism>